<dbReference type="OrthoDB" id="441807at2"/>
<dbReference type="RefSeq" id="WP_086301249.1">
    <property type="nucleotide sequence ID" value="NZ_MZNE01000019.1"/>
</dbReference>
<accession>A0A242NFZ5</accession>
<name>A0A242NFZ5_9GAMM</name>
<sequence length="261" mass="30288">MKTRKSISLIRDYVGLDKKLKSKLFISQNGCHEWTGAKNYDGYGVIWFEGYSWATHRVAYELANGAISQSSEKFWVLHKCDNPSCCNPEHLYVGSPSDNARDCAERCRKSVGWRLWASQDPNFDPKRKVGTVYYEYKGEIKTLTEWSELFGINAITLNQRFMAGWREEDIPLPANKYKRHILKDCNTNYKRFSGIEEVNNYLTNKEKKLKENKVPVSARIPVWMKSILENSAIKNDRNFSLELINRVKLSLTEEEKKIAGI</sequence>
<dbReference type="Gene3D" id="3.90.75.10">
    <property type="entry name" value="Homing Intron 3 (I-ppo) Encoded Endonuclease, Chain A"/>
    <property type="match status" value="1"/>
</dbReference>
<evidence type="ECO:0000313" key="5">
    <source>
        <dbReference type="Proteomes" id="UP000194977"/>
    </source>
</evidence>
<keyword evidence="4" id="KW-1185">Reference proteome</keyword>
<dbReference type="SUPFAM" id="SSF54060">
    <property type="entry name" value="His-Me finger endonucleases"/>
    <property type="match status" value="1"/>
</dbReference>
<dbReference type="EMBL" id="NARP01000024">
    <property type="protein sequence ID" value="OTP98869.1"/>
    <property type="molecule type" value="Genomic_DNA"/>
</dbReference>
<evidence type="ECO:0000259" key="1">
    <source>
        <dbReference type="Pfam" id="PF13392"/>
    </source>
</evidence>
<evidence type="ECO:0000313" key="4">
    <source>
        <dbReference type="Proteomes" id="UP000194800"/>
    </source>
</evidence>
<dbReference type="Pfam" id="PF13392">
    <property type="entry name" value="HNH_3"/>
    <property type="match status" value="1"/>
</dbReference>
<dbReference type="InterPro" id="IPR044930">
    <property type="entry name" value="Homing_endonuclease_His-Me"/>
</dbReference>
<comment type="caution">
    <text evidence="2">The sequence shown here is derived from an EMBL/GenBank/DDBJ whole genome shotgun (WGS) entry which is preliminary data.</text>
</comment>
<evidence type="ECO:0000313" key="3">
    <source>
        <dbReference type="EMBL" id="OTQ10562.1"/>
    </source>
</evidence>
<dbReference type="EMBL" id="NART01000016">
    <property type="protein sequence ID" value="OTQ10562.1"/>
    <property type="molecule type" value="Genomic_DNA"/>
</dbReference>
<dbReference type="Proteomes" id="UP000194800">
    <property type="component" value="Unassembled WGS sequence"/>
</dbReference>
<dbReference type="AlphaFoldDB" id="A0A242NFZ5"/>
<dbReference type="InterPro" id="IPR044925">
    <property type="entry name" value="His-Me_finger_sf"/>
</dbReference>
<reference evidence="4 5" key="1">
    <citation type="submission" date="2017-03" db="EMBL/GenBank/DDBJ databases">
        <title>Comparative genomics of honeybee gut symbionts reveal geographically distinct and subgroup specific antibiotic resistance.</title>
        <authorList>
            <person name="Ludvigsen J."/>
            <person name="Porcellato D."/>
            <person name="Labee-Lund T.M."/>
            <person name="Amdam G.V."/>
            <person name="Rudi K."/>
        </authorList>
    </citation>
    <scope>NUCLEOTIDE SEQUENCE [LARGE SCALE GENOMIC DNA]</scope>
    <source>
        <strain evidence="2 5">A-7-12</strain>
        <strain evidence="3 4">A-9-12</strain>
    </source>
</reference>
<gene>
    <name evidence="3" type="ORF">B6C91_05260</name>
    <name evidence="2" type="ORF">B6D08_09540</name>
</gene>
<dbReference type="InterPro" id="IPR003615">
    <property type="entry name" value="HNH_nuc"/>
</dbReference>
<protein>
    <recommendedName>
        <fullName evidence="1">HNH nuclease domain-containing protein</fullName>
    </recommendedName>
</protein>
<organism evidence="2 5">
    <name type="scientific">Gilliamella apicola</name>
    <dbReference type="NCBI Taxonomy" id="1196095"/>
    <lineage>
        <taxon>Bacteria</taxon>
        <taxon>Pseudomonadati</taxon>
        <taxon>Pseudomonadota</taxon>
        <taxon>Gammaproteobacteria</taxon>
        <taxon>Orbales</taxon>
        <taxon>Orbaceae</taxon>
        <taxon>Gilliamella</taxon>
    </lineage>
</organism>
<dbReference type="GO" id="GO:0004519">
    <property type="term" value="F:endonuclease activity"/>
    <property type="evidence" value="ECO:0007669"/>
    <property type="project" value="InterPro"/>
</dbReference>
<feature type="domain" description="HNH nuclease" evidence="1">
    <location>
        <begin position="55"/>
        <end position="101"/>
    </location>
</feature>
<dbReference type="Proteomes" id="UP000194977">
    <property type="component" value="Unassembled WGS sequence"/>
</dbReference>
<evidence type="ECO:0000313" key="2">
    <source>
        <dbReference type="EMBL" id="OTP98869.1"/>
    </source>
</evidence>
<proteinExistence type="predicted"/>